<name>A0ABY2KQF0_9RHOB</name>
<dbReference type="InterPro" id="IPR036378">
    <property type="entry name" value="FAS1_dom_sf"/>
</dbReference>
<dbReference type="Proteomes" id="UP000297741">
    <property type="component" value="Unassembled WGS sequence"/>
</dbReference>
<evidence type="ECO:0000313" key="4">
    <source>
        <dbReference type="Proteomes" id="UP000297741"/>
    </source>
</evidence>
<proteinExistence type="predicted"/>
<dbReference type="PANTHER" id="PTHR10900">
    <property type="entry name" value="PERIOSTIN-RELATED"/>
    <property type="match status" value="1"/>
</dbReference>
<reference evidence="3 4" key="1">
    <citation type="submission" date="2018-11" db="EMBL/GenBank/DDBJ databases">
        <title>Tabrizicola sp. isolated from sediment of alpine lake.</title>
        <authorList>
            <person name="Liu Z."/>
        </authorList>
    </citation>
    <scope>NUCLEOTIDE SEQUENCE [LARGE SCALE GENOMIC DNA]</scope>
    <source>
        <strain evidence="3 4">DRYC-M-16</strain>
    </source>
</reference>
<feature type="chain" id="PRO_5046131727" evidence="1">
    <location>
        <begin position="22"/>
        <end position="160"/>
    </location>
</feature>
<keyword evidence="1" id="KW-0732">Signal</keyword>
<dbReference type="RefSeq" id="WP_135430843.1">
    <property type="nucleotide sequence ID" value="NZ_RPEM01000006.1"/>
</dbReference>
<dbReference type="PANTHER" id="PTHR10900:SF77">
    <property type="entry name" value="FI19380P1"/>
    <property type="match status" value="1"/>
</dbReference>
<dbReference type="EMBL" id="RPEM01000006">
    <property type="protein sequence ID" value="TGD43138.1"/>
    <property type="molecule type" value="Genomic_DNA"/>
</dbReference>
<feature type="signal peptide" evidence="1">
    <location>
        <begin position="1"/>
        <end position="21"/>
    </location>
</feature>
<gene>
    <name evidence="3" type="ORF">EEB11_09870</name>
</gene>
<evidence type="ECO:0000256" key="1">
    <source>
        <dbReference type="SAM" id="SignalP"/>
    </source>
</evidence>
<dbReference type="SMART" id="SM00554">
    <property type="entry name" value="FAS1"/>
    <property type="match status" value="1"/>
</dbReference>
<dbReference type="PROSITE" id="PS50213">
    <property type="entry name" value="FAS1"/>
    <property type="match status" value="1"/>
</dbReference>
<feature type="domain" description="FAS1" evidence="2">
    <location>
        <begin position="25"/>
        <end position="156"/>
    </location>
</feature>
<comment type="caution">
    <text evidence="3">The sequence shown here is derived from an EMBL/GenBank/DDBJ whole genome shotgun (WGS) entry which is preliminary data.</text>
</comment>
<sequence length="160" mass="16100">MIRRTFLAMTTALAFAAPAFAGGHSKDIVDTAVAAGSFNTLAAALTAAGLVDTLKGEGPFTVFAPTDEAFAALPAGTVDTLLLPENKDQLIAILTYHVVPGAVMSTDLTEGMTAATVNGADVTITLDGGAKVNGATITTADIAASNGVIHVIDTVIMPPM</sequence>
<accession>A0ABY2KQF0</accession>
<dbReference type="SUPFAM" id="SSF82153">
    <property type="entry name" value="FAS1 domain"/>
    <property type="match status" value="1"/>
</dbReference>
<protein>
    <submittedName>
        <fullName evidence="3">Fasciclin domain-containing protein</fullName>
    </submittedName>
</protein>
<dbReference type="InterPro" id="IPR050904">
    <property type="entry name" value="Adhesion/Biosynth-related"/>
</dbReference>
<dbReference type="Gene3D" id="2.30.180.10">
    <property type="entry name" value="FAS1 domain"/>
    <property type="match status" value="1"/>
</dbReference>
<dbReference type="Pfam" id="PF02469">
    <property type="entry name" value="Fasciclin"/>
    <property type="match status" value="1"/>
</dbReference>
<keyword evidence="4" id="KW-1185">Reference proteome</keyword>
<organism evidence="3 4">
    <name type="scientific">Pseudotabrizicola sediminis</name>
    <dbReference type="NCBI Taxonomy" id="2486418"/>
    <lineage>
        <taxon>Bacteria</taxon>
        <taxon>Pseudomonadati</taxon>
        <taxon>Pseudomonadota</taxon>
        <taxon>Alphaproteobacteria</taxon>
        <taxon>Rhodobacterales</taxon>
        <taxon>Paracoccaceae</taxon>
        <taxon>Pseudotabrizicola</taxon>
    </lineage>
</organism>
<dbReference type="InterPro" id="IPR000782">
    <property type="entry name" value="FAS1_domain"/>
</dbReference>
<evidence type="ECO:0000259" key="2">
    <source>
        <dbReference type="PROSITE" id="PS50213"/>
    </source>
</evidence>
<evidence type="ECO:0000313" key="3">
    <source>
        <dbReference type="EMBL" id="TGD43138.1"/>
    </source>
</evidence>